<dbReference type="FunFam" id="3.30.160.60:FF:000690">
    <property type="entry name" value="Zinc finger protein 354C"/>
    <property type="match status" value="1"/>
</dbReference>
<dbReference type="SUPFAM" id="SSF57667">
    <property type="entry name" value="beta-beta-alpha zinc fingers"/>
    <property type="match status" value="4"/>
</dbReference>
<dbReference type="GO" id="GO:0008270">
    <property type="term" value="F:zinc ion binding"/>
    <property type="evidence" value="ECO:0007669"/>
    <property type="project" value="UniProtKB-KW"/>
</dbReference>
<evidence type="ECO:0000313" key="15">
    <source>
        <dbReference type="Proteomes" id="UP001497525"/>
    </source>
</evidence>
<comment type="similarity">
    <text evidence="2">Belongs to the krueppel C2H2-type zinc-finger protein family.</text>
</comment>
<evidence type="ECO:0000256" key="11">
    <source>
        <dbReference type="PROSITE-ProRule" id="PRU00042"/>
    </source>
</evidence>
<dbReference type="InterPro" id="IPR013087">
    <property type="entry name" value="Znf_C2H2_type"/>
</dbReference>
<dbReference type="PANTHER" id="PTHR24379:SF121">
    <property type="entry name" value="C2H2-TYPE DOMAIN-CONTAINING PROTEIN"/>
    <property type="match status" value="1"/>
</dbReference>
<feature type="region of interest" description="Disordered" evidence="12">
    <location>
        <begin position="102"/>
        <end position="138"/>
    </location>
</feature>
<comment type="subcellular location">
    <subcellularLocation>
        <location evidence="1">Nucleus</location>
    </subcellularLocation>
</comment>
<evidence type="ECO:0000313" key="14">
    <source>
        <dbReference type="EMBL" id="CAL5139537.1"/>
    </source>
</evidence>
<dbReference type="SMART" id="SM00355">
    <property type="entry name" value="ZnF_C2H2"/>
    <property type="match status" value="6"/>
</dbReference>
<evidence type="ECO:0000256" key="4">
    <source>
        <dbReference type="ARBA" id="ARBA00022737"/>
    </source>
</evidence>
<reference evidence="14" key="1">
    <citation type="submission" date="2024-06" db="EMBL/GenBank/DDBJ databases">
        <authorList>
            <person name="Liu X."/>
            <person name="Lenzi L."/>
            <person name="Haldenby T S."/>
            <person name="Uol C."/>
        </authorList>
    </citation>
    <scope>NUCLEOTIDE SEQUENCE</scope>
</reference>
<dbReference type="GO" id="GO:0005634">
    <property type="term" value="C:nucleus"/>
    <property type="evidence" value="ECO:0007669"/>
    <property type="project" value="UniProtKB-SubCell"/>
</dbReference>
<sequence length="333" mass="36924">MFLIDMKKDHFKIVQNGDDSPMGFCASGWDVKNENSAVRPNEKAGAQLLTDAVECSLIGVRSGNLMLGEAALCATAHLFSLLPVLNMATTISDPVPPSPSLSCSSSWDSSSSSSPSDVRSTAEAGEEHPMCTKSKKKSGQPISATCLTLRGHYSCSACSQRFLTNTGLRRHILTAHEAQTVQCDQCVKVFRYTSALTEHKKRVHGPREYICGICAAEFTSDSSLRTHVRIHEDKKFTCVECGHCFSNQTDLNNHMRVHNGEKPFSCEVCGKAFRHVSGFYAHIRIHTGETPYTCNLCNKKFSNPSNYRMHQKVHTKDMQFRYNCRWISSVADG</sequence>
<evidence type="ECO:0000256" key="1">
    <source>
        <dbReference type="ARBA" id="ARBA00004123"/>
    </source>
</evidence>
<feature type="domain" description="C2H2-type" evidence="13">
    <location>
        <begin position="292"/>
        <end position="319"/>
    </location>
</feature>
<dbReference type="Proteomes" id="UP001497525">
    <property type="component" value="Unassembled WGS sequence"/>
</dbReference>
<feature type="domain" description="C2H2-type" evidence="13">
    <location>
        <begin position="153"/>
        <end position="181"/>
    </location>
</feature>
<feature type="domain" description="C2H2-type" evidence="13">
    <location>
        <begin position="181"/>
        <end position="209"/>
    </location>
</feature>
<keyword evidence="7" id="KW-0805">Transcription regulation</keyword>
<dbReference type="PROSITE" id="PS00028">
    <property type="entry name" value="ZINC_FINGER_C2H2_1"/>
    <property type="match status" value="5"/>
</dbReference>
<evidence type="ECO:0000256" key="9">
    <source>
        <dbReference type="ARBA" id="ARBA00023163"/>
    </source>
</evidence>
<keyword evidence="6" id="KW-0862">Zinc</keyword>
<dbReference type="PANTHER" id="PTHR24379">
    <property type="entry name" value="KRAB AND ZINC FINGER DOMAIN-CONTAINING"/>
    <property type="match status" value="1"/>
</dbReference>
<evidence type="ECO:0000256" key="10">
    <source>
        <dbReference type="ARBA" id="ARBA00023242"/>
    </source>
</evidence>
<keyword evidence="8" id="KW-0238">DNA-binding</keyword>
<dbReference type="EMBL" id="CAXLJL010000612">
    <property type="protein sequence ID" value="CAL5139537.1"/>
    <property type="molecule type" value="Genomic_DNA"/>
</dbReference>
<feature type="domain" description="C2H2-type" evidence="13">
    <location>
        <begin position="264"/>
        <end position="291"/>
    </location>
</feature>
<protein>
    <recommendedName>
        <fullName evidence="13">C2H2-type domain-containing protein</fullName>
    </recommendedName>
</protein>
<dbReference type="InterPro" id="IPR036236">
    <property type="entry name" value="Znf_C2H2_sf"/>
</dbReference>
<dbReference type="GO" id="GO:0003677">
    <property type="term" value="F:DNA binding"/>
    <property type="evidence" value="ECO:0007669"/>
    <property type="project" value="UniProtKB-KW"/>
</dbReference>
<evidence type="ECO:0000256" key="2">
    <source>
        <dbReference type="ARBA" id="ARBA00006991"/>
    </source>
</evidence>
<feature type="compositionally biased region" description="Low complexity" evidence="12">
    <location>
        <begin position="102"/>
        <end position="117"/>
    </location>
</feature>
<evidence type="ECO:0000259" key="13">
    <source>
        <dbReference type="PROSITE" id="PS50157"/>
    </source>
</evidence>
<keyword evidence="3" id="KW-0479">Metal-binding</keyword>
<accession>A0AAV2TVZ5</accession>
<dbReference type="FunFam" id="3.30.160.60:FF:001480">
    <property type="entry name" value="Si:cabz01071911.3"/>
    <property type="match status" value="1"/>
</dbReference>
<dbReference type="Pfam" id="PF13912">
    <property type="entry name" value="zf-C2H2_6"/>
    <property type="match status" value="1"/>
</dbReference>
<dbReference type="PROSITE" id="PS50157">
    <property type="entry name" value="ZINC_FINGER_C2H2_2"/>
    <property type="match status" value="6"/>
</dbReference>
<keyword evidence="9" id="KW-0804">Transcription</keyword>
<evidence type="ECO:0000256" key="5">
    <source>
        <dbReference type="ARBA" id="ARBA00022771"/>
    </source>
</evidence>
<keyword evidence="10" id="KW-0539">Nucleus</keyword>
<gene>
    <name evidence="14" type="ORF">CDAUBV1_LOCUS14661</name>
</gene>
<name>A0AAV2TVZ5_CALDB</name>
<dbReference type="AlphaFoldDB" id="A0AAV2TVZ5"/>
<comment type="caution">
    <text evidence="14">The sequence shown here is derived from an EMBL/GenBank/DDBJ whole genome shotgun (WGS) entry which is preliminary data.</text>
</comment>
<evidence type="ECO:0000256" key="12">
    <source>
        <dbReference type="SAM" id="MobiDB-lite"/>
    </source>
</evidence>
<evidence type="ECO:0000256" key="7">
    <source>
        <dbReference type="ARBA" id="ARBA00023015"/>
    </source>
</evidence>
<proteinExistence type="inferred from homology"/>
<feature type="domain" description="C2H2-type" evidence="13">
    <location>
        <begin position="236"/>
        <end position="263"/>
    </location>
</feature>
<dbReference type="Pfam" id="PF00096">
    <property type="entry name" value="zf-C2H2"/>
    <property type="match status" value="4"/>
</dbReference>
<feature type="domain" description="C2H2-type" evidence="13">
    <location>
        <begin position="209"/>
        <end position="236"/>
    </location>
</feature>
<dbReference type="Gene3D" id="3.30.160.60">
    <property type="entry name" value="Classic Zinc Finger"/>
    <property type="match status" value="5"/>
</dbReference>
<evidence type="ECO:0000256" key="8">
    <source>
        <dbReference type="ARBA" id="ARBA00023125"/>
    </source>
</evidence>
<dbReference type="FunFam" id="3.30.160.60:FF:000711">
    <property type="entry name" value="zinc finger protein 697"/>
    <property type="match status" value="1"/>
</dbReference>
<keyword evidence="5 11" id="KW-0863">Zinc-finger</keyword>
<evidence type="ECO:0000256" key="6">
    <source>
        <dbReference type="ARBA" id="ARBA00022833"/>
    </source>
</evidence>
<organism evidence="14 15">
    <name type="scientific">Calicophoron daubneyi</name>
    <name type="common">Rumen fluke</name>
    <name type="synonym">Paramphistomum daubneyi</name>
    <dbReference type="NCBI Taxonomy" id="300641"/>
    <lineage>
        <taxon>Eukaryota</taxon>
        <taxon>Metazoa</taxon>
        <taxon>Spiralia</taxon>
        <taxon>Lophotrochozoa</taxon>
        <taxon>Platyhelminthes</taxon>
        <taxon>Trematoda</taxon>
        <taxon>Digenea</taxon>
        <taxon>Plagiorchiida</taxon>
        <taxon>Pronocephalata</taxon>
        <taxon>Paramphistomoidea</taxon>
        <taxon>Paramphistomidae</taxon>
        <taxon>Calicophoron</taxon>
    </lineage>
</organism>
<evidence type="ECO:0000256" key="3">
    <source>
        <dbReference type="ARBA" id="ARBA00022723"/>
    </source>
</evidence>
<keyword evidence="4" id="KW-0677">Repeat</keyword>